<dbReference type="Proteomes" id="UP000887569">
    <property type="component" value="Unplaced"/>
</dbReference>
<name>A0A914ZRG4_PARUN</name>
<proteinExistence type="predicted"/>
<evidence type="ECO:0000256" key="1">
    <source>
        <dbReference type="SAM" id="MobiDB-lite"/>
    </source>
</evidence>
<feature type="compositionally biased region" description="Basic and acidic residues" evidence="1">
    <location>
        <begin position="169"/>
        <end position="180"/>
    </location>
</feature>
<feature type="region of interest" description="Disordered" evidence="1">
    <location>
        <begin position="118"/>
        <end position="182"/>
    </location>
</feature>
<dbReference type="AlphaFoldDB" id="A0A914ZRG4"/>
<organism evidence="2 3">
    <name type="scientific">Parascaris univalens</name>
    <name type="common">Nematode worm</name>
    <dbReference type="NCBI Taxonomy" id="6257"/>
    <lineage>
        <taxon>Eukaryota</taxon>
        <taxon>Metazoa</taxon>
        <taxon>Ecdysozoa</taxon>
        <taxon>Nematoda</taxon>
        <taxon>Chromadorea</taxon>
        <taxon>Rhabditida</taxon>
        <taxon>Spirurina</taxon>
        <taxon>Ascaridomorpha</taxon>
        <taxon>Ascaridoidea</taxon>
        <taxon>Ascarididae</taxon>
        <taxon>Parascaris</taxon>
    </lineage>
</organism>
<keyword evidence="2" id="KW-1185">Reference proteome</keyword>
<evidence type="ECO:0000313" key="3">
    <source>
        <dbReference type="WBParaSite" id="PgB16_g023_t03"/>
    </source>
</evidence>
<sequence length="205" mass="22898">KSIVDLIGDFANMNRRPDFNAKSIEMSANALSLSRGGARRHSLNLAVGVSDEIPPFNITRRTNRRQSVACTSDEGIDANAMAWAKSKGRGRRRQSAPVISQVDEFHRKLARLRQRHSLSCAEEEDEENEEQVRSRRGSKQAFVNVIEAAKGNKEITDSEQGSDPRRRRSDSSSKAPEKIYAHRASIIFIDDNEVSSIRSSTDTSI</sequence>
<accession>A0A914ZRG4</accession>
<reference evidence="3" key="1">
    <citation type="submission" date="2022-11" db="UniProtKB">
        <authorList>
            <consortium name="WormBaseParasite"/>
        </authorList>
    </citation>
    <scope>IDENTIFICATION</scope>
</reference>
<dbReference type="WBParaSite" id="PgB16_g023_t03">
    <property type="protein sequence ID" value="PgB16_g023_t03"/>
    <property type="gene ID" value="PgB16_g023"/>
</dbReference>
<protein>
    <submittedName>
        <fullName evidence="3">Uncharacterized protein</fullName>
    </submittedName>
</protein>
<evidence type="ECO:0000313" key="2">
    <source>
        <dbReference type="Proteomes" id="UP000887569"/>
    </source>
</evidence>